<keyword evidence="5" id="KW-1185">Reference proteome</keyword>
<comment type="similarity">
    <text evidence="1">Belongs to the 4-oxalocrotonate tautomerase family.</text>
</comment>
<comment type="caution">
    <text evidence="4">The sequence shown here is derived from an EMBL/GenBank/DDBJ whole genome shotgun (WGS) entry which is preliminary data.</text>
</comment>
<feature type="domain" description="4-oxalocrotonate tautomerase-like" evidence="3">
    <location>
        <begin position="2"/>
        <end position="61"/>
    </location>
</feature>
<evidence type="ECO:0000259" key="3">
    <source>
        <dbReference type="Pfam" id="PF01361"/>
    </source>
</evidence>
<organism evidence="4 5">
    <name type="scientific">Litoribacillus peritrichatus</name>
    <dbReference type="NCBI Taxonomy" id="718191"/>
    <lineage>
        <taxon>Bacteria</taxon>
        <taxon>Pseudomonadati</taxon>
        <taxon>Pseudomonadota</taxon>
        <taxon>Gammaproteobacteria</taxon>
        <taxon>Oceanospirillales</taxon>
        <taxon>Oceanospirillaceae</taxon>
        <taxon>Litoribacillus</taxon>
    </lineage>
</organism>
<keyword evidence="2" id="KW-0413">Isomerase</keyword>
<dbReference type="EMBL" id="BAABBN010000004">
    <property type="protein sequence ID" value="GAA3916014.1"/>
    <property type="molecule type" value="Genomic_DNA"/>
</dbReference>
<evidence type="ECO:0000313" key="4">
    <source>
        <dbReference type="EMBL" id="GAA3916014.1"/>
    </source>
</evidence>
<dbReference type="RefSeq" id="WP_344795797.1">
    <property type="nucleotide sequence ID" value="NZ_BAABBN010000004.1"/>
</dbReference>
<evidence type="ECO:0000313" key="5">
    <source>
        <dbReference type="Proteomes" id="UP001501565"/>
    </source>
</evidence>
<dbReference type="PANTHER" id="PTHR35530">
    <property type="entry name" value="TAUTOMERASE-RELATED"/>
    <property type="match status" value="1"/>
</dbReference>
<sequence length="73" mass="8305">MPVVTIKLTGKPVTQVQKNALMQRTNEMLQEVLNKDPESNWVIIEEVATQNWGIAGRPVTERFAQANEIEKEN</sequence>
<dbReference type="InterPro" id="IPR014347">
    <property type="entry name" value="Tautomerase/MIF_sf"/>
</dbReference>
<accession>A0ABP7MAT6</accession>
<dbReference type="InterPro" id="IPR004370">
    <property type="entry name" value="4-OT-like_dom"/>
</dbReference>
<proteinExistence type="inferred from homology"/>
<gene>
    <name evidence="4" type="ORF">GCM10022277_08370</name>
</gene>
<name>A0ABP7MAT6_9GAMM</name>
<dbReference type="PANTHER" id="PTHR35530:SF1">
    <property type="entry name" value="2-HYDROXYMUCONATE TAUTOMERASE"/>
    <property type="match status" value="1"/>
</dbReference>
<protein>
    <recommendedName>
        <fullName evidence="3">4-oxalocrotonate tautomerase-like domain-containing protein</fullName>
    </recommendedName>
</protein>
<dbReference type="Pfam" id="PF01361">
    <property type="entry name" value="Tautomerase"/>
    <property type="match status" value="1"/>
</dbReference>
<dbReference type="Proteomes" id="UP001501565">
    <property type="component" value="Unassembled WGS sequence"/>
</dbReference>
<reference evidence="5" key="1">
    <citation type="journal article" date="2019" name="Int. J. Syst. Evol. Microbiol.">
        <title>The Global Catalogue of Microorganisms (GCM) 10K type strain sequencing project: providing services to taxonomists for standard genome sequencing and annotation.</title>
        <authorList>
            <consortium name="The Broad Institute Genomics Platform"/>
            <consortium name="The Broad Institute Genome Sequencing Center for Infectious Disease"/>
            <person name="Wu L."/>
            <person name="Ma J."/>
        </authorList>
    </citation>
    <scope>NUCLEOTIDE SEQUENCE [LARGE SCALE GENOMIC DNA]</scope>
    <source>
        <strain evidence="5">JCM 17551</strain>
    </source>
</reference>
<evidence type="ECO:0000256" key="2">
    <source>
        <dbReference type="ARBA" id="ARBA00023235"/>
    </source>
</evidence>
<dbReference type="Gene3D" id="3.30.429.10">
    <property type="entry name" value="Macrophage Migration Inhibitory Factor"/>
    <property type="match status" value="1"/>
</dbReference>
<evidence type="ECO:0000256" key="1">
    <source>
        <dbReference type="ARBA" id="ARBA00006723"/>
    </source>
</evidence>
<dbReference type="SUPFAM" id="SSF55331">
    <property type="entry name" value="Tautomerase/MIF"/>
    <property type="match status" value="1"/>
</dbReference>